<dbReference type="EMBL" id="JBHSNG010000003">
    <property type="protein sequence ID" value="MFC5580259.1"/>
    <property type="molecule type" value="Genomic_DNA"/>
</dbReference>
<dbReference type="PANTHER" id="PTHR30288">
    <property type="entry name" value="FLAGELLAR CAP/ASSEMBLY PROTEIN FLID"/>
    <property type="match status" value="1"/>
</dbReference>
<feature type="domain" description="Flagellar hook-associated protein 2 C-terminal" evidence="7">
    <location>
        <begin position="248"/>
        <end position="465"/>
    </location>
</feature>
<evidence type="ECO:0000259" key="7">
    <source>
        <dbReference type="Pfam" id="PF07195"/>
    </source>
</evidence>
<protein>
    <recommendedName>
        <fullName evidence="5">Flagellar hook-associated protein 2</fullName>
        <shortName evidence="5">HAP2</shortName>
    </recommendedName>
    <alternativeName>
        <fullName evidence="5">Flagellar cap protein</fullName>
    </alternativeName>
</protein>
<comment type="similarity">
    <text evidence="1 5">Belongs to the FliD family.</text>
</comment>
<proteinExistence type="inferred from homology"/>
<evidence type="ECO:0000313" key="8">
    <source>
        <dbReference type="EMBL" id="MFC5580259.1"/>
    </source>
</evidence>
<organism evidence="8 9">
    <name type="scientific">Rhodanobacter terrae</name>
    <dbReference type="NCBI Taxonomy" id="418647"/>
    <lineage>
        <taxon>Bacteria</taxon>
        <taxon>Pseudomonadati</taxon>
        <taxon>Pseudomonadota</taxon>
        <taxon>Gammaproteobacteria</taxon>
        <taxon>Lysobacterales</taxon>
        <taxon>Rhodanobacteraceae</taxon>
        <taxon>Rhodanobacter</taxon>
    </lineage>
</organism>
<accession>A0ABW0SUS9</accession>
<evidence type="ECO:0000259" key="6">
    <source>
        <dbReference type="Pfam" id="PF02465"/>
    </source>
</evidence>
<evidence type="ECO:0000256" key="5">
    <source>
        <dbReference type="RuleBase" id="RU362066"/>
    </source>
</evidence>
<feature type="domain" description="Flagellar hook-associated protein 2 N-terminal" evidence="6">
    <location>
        <begin position="45"/>
        <end position="142"/>
    </location>
</feature>
<evidence type="ECO:0000256" key="2">
    <source>
        <dbReference type="ARBA" id="ARBA00011255"/>
    </source>
</evidence>
<evidence type="ECO:0000313" key="9">
    <source>
        <dbReference type="Proteomes" id="UP001596111"/>
    </source>
</evidence>
<name>A0ABW0SUS9_9GAMM</name>
<dbReference type="Pfam" id="PF07195">
    <property type="entry name" value="FliD_C"/>
    <property type="match status" value="1"/>
</dbReference>
<reference evidence="9" key="1">
    <citation type="journal article" date="2019" name="Int. J. Syst. Evol. Microbiol.">
        <title>The Global Catalogue of Microorganisms (GCM) 10K type strain sequencing project: providing services to taxonomists for standard genome sequencing and annotation.</title>
        <authorList>
            <consortium name="The Broad Institute Genomics Platform"/>
            <consortium name="The Broad Institute Genome Sequencing Center for Infectious Disease"/>
            <person name="Wu L."/>
            <person name="Ma J."/>
        </authorList>
    </citation>
    <scope>NUCLEOTIDE SEQUENCE [LARGE SCALE GENOMIC DNA]</scope>
    <source>
        <strain evidence="9">CGMCC 1.13587</strain>
    </source>
</reference>
<evidence type="ECO:0000256" key="4">
    <source>
        <dbReference type="ARBA" id="ARBA00023143"/>
    </source>
</evidence>
<dbReference type="RefSeq" id="WP_377324619.1">
    <property type="nucleotide sequence ID" value="NZ_JBHSNG010000003.1"/>
</dbReference>
<evidence type="ECO:0000256" key="3">
    <source>
        <dbReference type="ARBA" id="ARBA00023054"/>
    </source>
</evidence>
<comment type="subcellular location">
    <subcellularLocation>
        <location evidence="5">Secreted</location>
    </subcellularLocation>
    <subcellularLocation>
        <location evidence="5">Bacterial flagellum</location>
    </subcellularLocation>
</comment>
<comment type="function">
    <text evidence="5">Required for morphogenesis and for the elongation of the flagellar filament by facilitating polymerization of the flagellin monomers at the tip of growing filament. Forms a capping structure, which prevents flagellin subunits (transported through the central channel of the flagellum) from leaking out without polymerization at the distal end.</text>
</comment>
<dbReference type="InterPro" id="IPR010809">
    <property type="entry name" value="FliD_C"/>
</dbReference>
<keyword evidence="8" id="KW-0282">Flagellum</keyword>
<dbReference type="InterPro" id="IPR003481">
    <property type="entry name" value="FliD_N"/>
</dbReference>
<dbReference type="InterPro" id="IPR010810">
    <property type="entry name" value="Flagellin_hook_IN_motif"/>
</dbReference>
<sequence length="483" mass="47108">MTSVTSGGSLSSLLNALTGSSSSSGTPSSSTGTGQAILSSAGIGSGLDVTSIVTALVNAKQAAPQAQITNAVNAANSTLTGLGTLSSTLNSLQSAVTALTNASTYDSYTASLAATTIGTVSTLSNASPGSYALNVTQLATAQQRTSSAYAGTAAIGSGTLNIAVGSSNVSIAVSSTATLSDIATAINGASGNPGVIATVINGTGGSQLLLSSGKTGVVNGFTISAAGGSSSGLASLATGLNTAGSSEAKDAQLTLNGIGVSSASNAVSGAIDGVTLNLAATGSTTLSVTQDTSSTVTAIQAFVTAYNSYASSIGTLSSYNATTHASGPLLGDSTLNSVQSQISGALSKSVPGNSIGSLASLGITRQADGTLSVNSTTLNAALSANPAAVKDLFSGTNGYATHLDTVIGTFTSSTGIIPTRQQSITSSLSTLSTQQTALNARMAVYQQQLQAQYTNLDTLMSSLNNTSSFLTTTLAQLNNTSKN</sequence>
<evidence type="ECO:0000256" key="1">
    <source>
        <dbReference type="ARBA" id="ARBA00009764"/>
    </source>
</evidence>
<gene>
    <name evidence="8" type="primary">fliD</name>
    <name evidence="8" type="ORF">ACFPPB_03920</name>
</gene>
<comment type="caution">
    <text evidence="8">The sequence shown here is derived from an EMBL/GenBank/DDBJ whole genome shotgun (WGS) entry which is preliminary data.</text>
</comment>
<keyword evidence="3" id="KW-0175">Coiled coil</keyword>
<keyword evidence="5" id="KW-0964">Secreted</keyword>
<dbReference type="PANTHER" id="PTHR30288:SF0">
    <property type="entry name" value="FLAGELLAR HOOK-ASSOCIATED PROTEIN 2"/>
    <property type="match status" value="1"/>
</dbReference>
<dbReference type="Pfam" id="PF02465">
    <property type="entry name" value="FliD_N"/>
    <property type="match status" value="1"/>
</dbReference>
<comment type="subunit">
    <text evidence="2 5">Homopentamer.</text>
</comment>
<keyword evidence="9" id="KW-1185">Reference proteome</keyword>
<dbReference type="Proteomes" id="UP001596111">
    <property type="component" value="Unassembled WGS sequence"/>
</dbReference>
<dbReference type="Pfam" id="PF07196">
    <property type="entry name" value="Flagellin_IN"/>
    <property type="match status" value="1"/>
</dbReference>
<keyword evidence="8" id="KW-0966">Cell projection</keyword>
<keyword evidence="8" id="KW-0969">Cilium</keyword>
<dbReference type="InterPro" id="IPR040026">
    <property type="entry name" value="FliD"/>
</dbReference>
<keyword evidence="4 5" id="KW-0975">Bacterial flagellum</keyword>